<dbReference type="SMART" id="SM00060">
    <property type="entry name" value="FN3"/>
    <property type="match status" value="3"/>
</dbReference>
<feature type="compositionally biased region" description="Basic and acidic residues" evidence="5">
    <location>
        <begin position="583"/>
        <end position="592"/>
    </location>
</feature>
<feature type="domain" description="Fibronectin type-III" evidence="7">
    <location>
        <begin position="386"/>
        <end position="473"/>
    </location>
</feature>
<feature type="region of interest" description="Disordered" evidence="5">
    <location>
        <begin position="892"/>
        <end position="1088"/>
    </location>
</feature>
<dbReference type="Pfam" id="PF07653">
    <property type="entry name" value="SH3_2"/>
    <property type="match status" value="1"/>
</dbReference>
<evidence type="ECO:0000256" key="5">
    <source>
        <dbReference type="SAM" id="MobiDB-lite"/>
    </source>
</evidence>
<dbReference type="EMBL" id="BLKM01010449">
    <property type="protein sequence ID" value="GFG30293.1"/>
    <property type="molecule type" value="Genomic_DNA"/>
</dbReference>
<evidence type="ECO:0000313" key="8">
    <source>
        <dbReference type="EMBL" id="GFG30293.1"/>
    </source>
</evidence>
<comment type="similarity">
    <text evidence="1">Belongs to the RIMBP family.</text>
</comment>
<dbReference type="CDD" id="cd00063">
    <property type="entry name" value="FN3"/>
    <property type="match status" value="2"/>
</dbReference>
<feature type="region of interest" description="Disordered" evidence="5">
    <location>
        <begin position="654"/>
        <end position="744"/>
    </location>
</feature>
<organism evidence="8 9">
    <name type="scientific">Coptotermes formosanus</name>
    <name type="common">Formosan subterranean termite</name>
    <dbReference type="NCBI Taxonomy" id="36987"/>
    <lineage>
        <taxon>Eukaryota</taxon>
        <taxon>Metazoa</taxon>
        <taxon>Ecdysozoa</taxon>
        <taxon>Arthropoda</taxon>
        <taxon>Hexapoda</taxon>
        <taxon>Insecta</taxon>
        <taxon>Pterygota</taxon>
        <taxon>Neoptera</taxon>
        <taxon>Polyneoptera</taxon>
        <taxon>Dictyoptera</taxon>
        <taxon>Blattodea</taxon>
        <taxon>Blattoidea</taxon>
        <taxon>Termitoidae</taxon>
        <taxon>Rhinotermitidae</taxon>
        <taxon>Coptotermes</taxon>
    </lineage>
</organism>
<keyword evidence="9" id="KW-1185">Reference proteome</keyword>
<keyword evidence="2 4" id="KW-0728">SH3 domain</keyword>
<feature type="region of interest" description="Disordered" evidence="5">
    <location>
        <begin position="557"/>
        <end position="592"/>
    </location>
</feature>
<keyword evidence="3" id="KW-0677">Repeat</keyword>
<dbReference type="OrthoDB" id="4158657at2759"/>
<dbReference type="CDD" id="cd12014">
    <property type="entry name" value="SH3_RIM-BP_1"/>
    <property type="match status" value="1"/>
</dbReference>
<evidence type="ECO:0000259" key="7">
    <source>
        <dbReference type="PROSITE" id="PS50853"/>
    </source>
</evidence>
<dbReference type="GO" id="GO:0045202">
    <property type="term" value="C:synapse"/>
    <property type="evidence" value="ECO:0007669"/>
    <property type="project" value="GOC"/>
</dbReference>
<evidence type="ECO:0000256" key="4">
    <source>
        <dbReference type="PROSITE-ProRule" id="PRU00192"/>
    </source>
</evidence>
<dbReference type="FunFam" id="2.30.30.40:FF:000016">
    <property type="entry name" value="RIMS-binding protein 2 isoform X2"/>
    <property type="match status" value="1"/>
</dbReference>
<dbReference type="InterPro" id="IPR013783">
    <property type="entry name" value="Ig-like_fold"/>
</dbReference>
<dbReference type="FunCoup" id="A0A6L2PCM4">
    <property type="interactions" value="28"/>
</dbReference>
<evidence type="ECO:0000256" key="3">
    <source>
        <dbReference type="ARBA" id="ARBA00022737"/>
    </source>
</evidence>
<dbReference type="InterPro" id="IPR057884">
    <property type="entry name" value="FN3_RIM-BP1/2/3"/>
</dbReference>
<dbReference type="Pfam" id="PF14604">
    <property type="entry name" value="SH3_9"/>
    <property type="match status" value="2"/>
</dbReference>
<dbReference type="PROSITE" id="PS50002">
    <property type="entry name" value="SH3"/>
    <property type="match status" value="3"/>
</dbReference>
<dbReference type="SUPFAM" id="SSF50044">
    <property type="entry name" value="SH3-domain"/>
    <property type="match status" value="3"/>
</dbReference>
<proteinExistence type="inferred from homology"/>
<feature type="compositionally biased region" description="Basic and acidic residues" evidence="5">
    <location>
        <begin position="982"/>
        <end position="992"/>
    </location>
</feature>
<dbReference type="GO" id="GO:0007274">
    <property type="term" value="P:neuromuscular synaptic transmission"/>
    <property type="evidence" value="ECO:0007669"/>
    <property type="project" value="TreeGrafter"/>
</dbReference>
<dbReference type="InterPro" id="IPR035753">
    <property type="entry name" value="RIM-BP_SH3_2"/>
</dbReference>
<protein>
    <recommendedName>
        <fullName evidence="10">RIMS-binding protein 2</fullName>
    </recommendedName>
</protein>
<dbReference type="PROSITE" id="PS50853">
    <property type="entry name" value="FN3"/>
    <property type="match status" value="3"/>
</dbReference>
<evidence type="ECO:0008006" key="10">
    <source>
        <dbReference type="Google" id="ProtNLM"/>
    </source>
</evidence>
<feature type="compositionally biased region" description="Basic and acidic residues" evidence="5">
    <location>
        <begin position="1006"/>
        <end position="1032"/>
    </location>
</feature>
<dbReference type="InterPro" id="IPR036028">
    <property type="entry name" value="SH3-like_dom_sf"/>
</dbReference>
<dbReference type="FunFam" id="2.30.30.40:FF:000023">
    <property type="entry name" value="RIMS-binding protein 2 isoform F"/>
    <property type="match status" value="1"/>
</dbReference>
<dbReference type="SMART" id="SM00326">
    <property type="entry name" value="SH3"/>
    <property type="match status" value="3"/>
</dbReference>
<dbReference type="SUPFAM" id="SSF49265">
    <property type="entry name" value="Fibronectin type III"/>
    <property type="match status" value="2"/>
</dbReference>
<feature type="domain" description="Fibronectin type-III" evidence="7">
    <location>
        <begin position="294"/>
        <end position="383"/>
    </location>
</feature>
<feature type="compositionally biased region" description="Pro residues" evidence="5">
    <location>
        <begin position="722"/>
        <end position="741"/>
    </location>
</feature>
<dbReference type="PANTHER" id="PTHR14234">
    <property type="entry name" value="RIM BINDING PROTEIN-RELATED"/>
    <property type="match status" value="1"/>
</dbReference>
<evidence type="ECO:0000256" key="2">
    <source>
        <dbReference type="ARBA" id="ARBA00022443"/>
    </source>
</evidence>
<accession>A0A6L2PCM4</accession>
<feature type="domain" description="Fibronectin type-III" evidence="7">
    <location>
        <begin position="484"/>
        <end position="580"/>
    </location>
</feature>
<reference evidence="9" key="1">
    <citation type="submission" date="2020-01" db="EMBL/GenBank/DDBJ databases">
        <title>Draft genome sequence of the Termite Coptotermes fromosanus.</title>
        <authorList>
            <person name="Itakura S."/>
            <person name="Yosikawa Y."/>
            <person name="Umezawa K."/>
        </authorList>
    </citation>
    <scope>NUCLEOTIDE SEQUENCE [LARGE SCALE GENOMIC DNA]</scope>
</reference>
<dbReference type="Pfam" id="PF00041">
    <property type="entry name" value="fn3"/>
    <property type="match status" value="1"/>
</dbReference>
<name>A0A6L2PCM4_COPFO</name>
<dbReference type="InterPro" id="IPR001452">
    <property type="entry name" value="SH3_domain"/>
</dbReference>
<dbReference type="FunFam" id="2.60.40.10:FF:000072">
    <property type="entry name" value="RIMS-binding protein 2 isoform X1"/>
    <property type="match status" value="1"/>
</dbReference>
<evidence type="ECO:0000259" key="6">
    <source>
        <dbReference type="PROSITE" id="PS50002"/>
    </source>
</evidence>
<evidence type="ECO:0000313" key="9">
    <source>
        <dbReference type="Proteomes" id="UP000502823"/>
    </source>
</evidence>
<dbReference type="Gene3D" id="2.60.40.10">
    <property type="entry name" value="Immunoglobulins"/>
    <property type="match status" value="3"/>
</dbReference>
<dbReference type="InterPro" id="IPR035755">
    <property type="entry name" value="RIM-BP_SH3_3"/>
</dbReference>
<dbReference type="Proteomes" id="UP000502823">
    <property type="component" value="Unassembled WGS sequence"/>
</dbReference>
<dbReference type="PANTHER" id="PTHR14234:SF19">
    <property type="entry name" value="RIM-BINDING PROTEIN, ISOFORM F"/>
    <property type="match status" value="1"/>
</dbReference>
<feature type="compositionally biased region" description="Basic and acidic residues" evidence="5">
    <location>
        <begin position="940"/>
        <end position="954"/>
    </location>
</feature>
<sequence length="1127" mass="122027">LPGNVSMATVGGVMGAPSTAVATGETLGFITNLPMLPAPPTGPATQLQFVPQAQLQPAQYMMQTAAGLVPQGLVSHQSSHLQHRLMPQLPATVPAILTTHYDLDTRNNFLNGNLPGMFATFPTDQLHQTGAAENKVDMLDVPGKGRCYVYIARYSYDPFQQSPNENPEAELAINAGDYLLVWGNIDEDGFFDGELLDGRRGLVPSNFVQKLVGEDLLEFHQAVVQGLRDGDDSASTNIAHDLAQDASCFSTSLHSNNPIVIVSKTVLFSLVLVLCLSGLQSAAAVVFFSDLVPAPKQLTLERQLNKSVLIGWNPPDAPPGTIDSYHVYVDGVLKTTIKATERTRALVEGVDSTRPHRISVRSITPNRRTSRDAACTMVIGKDTPLGPSNVKASHVTSTSAIISWLPSNSNHQHVVCVNNVEVRTVKPGVYRHTITGLAPNTVYRVTVRAKNIRAPNFDEKASQQMERFSCHIDFRTLPKGLPDPPVDIQVEAGPQDGTLLVTWLPVGLNASTNGAPVTGYAVYADGKKVTDVDSPTGDHALIDINKLLGLNPKQVTVRTKSRDSQSADSVPTPIPSTALKSKMNKDGMDKVDRRQRERYGSAVPLHMRHHMQGSQSGHRNMRVDAHGQVIIDPEENLSDKEIYPAGNHINIPSIEITKDSASEGNFSEDDYLDGRRGARGHHGPSGSHYDPRGIPRNPRSDPRGRHGGHPGDRGYRGGLPPGRGPPPYHQPGPPPGGPGPSPRDKRVRWFVALYDYDPTTMSPNPDACEEELPFSEDDTIKVYGDKDADGFYWGECRGRRGFVPHNMVAELQEPPKEAGRGGSRDRWGDIYANMPVKKMIALYDYDPQELSPNVDAEVELSFQMGNIIYVYGDMDDDGFYMGELDGVRGLVPSNFLTEAPPNYSDGGGGPRQGRPPPQDRSGRGGGQGPGTRGPPPPPRDGVRMDPRDRRKDHLSTQTQLDYRDDHNTSLQGPVGVGPPRGRGGEGRGDRRGGRGPPGGIGYAPRGDIHGLDPRGDPRNPDYRGEPPRRMEGQQRGPMEESSPQQPVKPPANPAKPLKGVPAVVPDFVIPNNKESPTGAAPGPKFPEAPNLMQKLSEMTGGADTSVDNIISKGKELIFMKFGLGGSK</sequence>
<dbReference type="InterPro" id="IPR036116">
    <property type="entry name" value="FN3_sf"/>
</dbReference>
<dbReference type="Gene3D" id="2.30.30.40">
    <property type="entry name" value="SH3 Domains"/>
    <property type="match status" value="3"/>
</dbReference>
<feature type="domain" description="SH3" evidence="6">
    <location>
        <begin position="145"/>
        <end position="213"/>
    </location>
</feature>
<feature type="domain" description="SH3" evidence="6">
    <location>
        <begin position="745"/>
        <end position="813"/>
    </location>
</feature>
<gene>
    <name evidence="8" type="ORF">Cfor_04447</name>
</gene>
<dbReference type="InterPro" id="IPR040325">
    <property type="entry name" value="RIMBP1/2/3"/>
</dbReference>
<dbReference type="Pfam" id="PF25523">
    <property type="entry name" value="Ig_RIMBP2"/>
    <property type="match status" value="1"/>
</dbReference>
<dbReference type="InterPro" id="IPR003961">
    <property type="entry name" value="FN3_dom"/>
</dbReference>
<dbReference type="FunFam" id="2.30.30.40:FF:000006">
    <property type="entry name" value="RIMS-binding protein 2 isoform X1"/>
    <property type="match status" value="1"/>
</dbReference>
<dbReference type="InParanoid" id="A0A6L2PCM4"/>
<dbReference type="CDD" id="cd12012">
    <property type="entry name" value="SH3_RIM-BP_2"/>
    <property type="match status" value="1"/>
</dbReference>
<dbReference type="AlphaFoldDB" id="A0A6L2PCM4"/>
<dbReference type="CDD" id="cd12013">
    <property type="entry name" value="SH3_RIM-BP_3"/>
    <property type="match status" value="1"/>
</dbReference>
<evidence type="ECO:0000256" key="1">
    <source>
        <dbReference type="ARBA" id="ARBA00010749"/>
    </source>
</evidence>
<feature type="compositionally biased region" description="Basic and acidic residues" evidence="5">
    <location>
        <begin position="689"/>
        <end position="715"/>
    </location>
</feature>
<feature type="non-terminal residue" evidence="8">
    <location>
        <position position="1"/>
    </location>
</feature>
<feature type="domain" description="SH3" evidence="6">
    <location>
        <begin position="834"/>
        <end position="901"/>
    </location>
</feature>
<comment type="caution">
    <text evidence="8">The sequence shown here is derived from an EMBL/GenBank/DDBJ whole genome shotgun (WGS) entry which is preliminary data.</text>
</comment>